<dbReference type="InterPro" id="IPR051384">
    <property type="entry name" value="Mth_GPCR"/>
</dbReference>
<dbReference type="InterPro" id="IPR000832">
    <property type="entry name" value="GPCR_2_secretin-like"/>
</dbReference>
<dbReference type="Pfam" id="PF00002">
    <property type="entry name" value="7tm_2"/>
    <property type="match status" value="1"/>
</dbReference>
<dbReference type="PANTHER" id="PTHR47154">
    <property type="entry name" value="G-PROTEIN COUPLED RECEPTOR MTH-RELATED"/>
    <property type="match status" value="1"/>
</dbReference>
<proteinExistence type="predicted"/>
<evidence type="ECO:0000313" key="8">
    <source>
        <dbReference type="Proteomes" id="UP001652740"/>
    </source>
</evidence>
<dbReference type="PROSITE" id="PS50261">
    <property type="entry name" value="G_PROTEIN_RECEP_F2_4"/>
    <property type="match status" value="1"/>
</dbReference>
<comment type="subcellular location">
    <subcellularLocation>
        <location evidence="1">Membrane</location>
        <topology evidence="1">Multi-pass membrane protein</topology>
    </subcellularLocation>
</comment>
<dbReference type="Proteomes" id="UP001652740">
    <property type="component" value="Unplaced"/>
</dbReference>
<evidence type="ECO:0000256" key="1">
    <source>
        <dbReference type="ARBA" id="ARBA00004141"/>
    </source>
</evidence>
<name>A0ABM3MPP1_GALME</name>
<dbReference type="SUPFAM" id="SSF81321">
    <property type="entry name" value="Family A G protein-coupled receptor-like"/>
    <property type="match status" value="1"/>
</dbReference>
<feature type="domain" description="G-protein coupled receptors family 2 profile 2" evidence="7">
    <location>
        <begin position="196"/>
        <end position="458"/>
    </location>
</feature>
<evidence type="ECO:0000256" key="6">
    <source>
        <dbReference type="SAM" id="SignalP"/>
    </source>
</evidence>
<feature type="transmembrane region" description="Helical" evidence="5">
    <location>
        <begin position="356"/>
        <end position="383"/>
    </location>
</feature>
<feature type="transmembrane region" description="Helical" evidence="5">
    <location>
        <begin position="198"/>
        <end position="220"/>
    </location>
</feature>
<dbReference type="RefSeq" id="XP_052753341.1">
    <property type="nucleotide sequence ID" value="XM_052897381.1"/>
</dbReference>
<feature type="transmembrane region" description="Helical" evidence="5">
    <location>
        <begin position="227"/>
        <end position="249"/>
    </location>
</feature>
<accession>A0ABM3MPP1</accession>
<evidence type="ECO:0000259" key="7">
    <source>
        <dbReference type="PROSITE" id="PS50261"/>
    </source>
</evidence>
<evidence type="ECO:0000256" key="5">
    <source>
        <dbReference type="SAM" id="Phobius"/>
    </source>
</evidence>
<feature type="transmembrane region" description="Helical" evidence="5">
    <location>
        <begin position="441"/>
        <end position="461"/>
    </location>
</feature>
<keyword evidence="8" id="KW-1185">Reference proteome</keyword>
<feature type="transmembrane region" description="Helical" evidence="5">
    <location>
        <begin position="408"/>
        <end position="429"/>
    </location>
</feature>
<dbReference type="PANTHER" id="PTHR47154:SF2">
    <property type="entry name" value="G-PROTEIN COUPLED RECEPTOR MTH-RELATED"/>
    <property type="match status" value="1"/>
</dbReference>
<dbReference type="InterPro" id="IPR017981">
    <property type="entry name" value="GPCR_2-like_7TM"/>
</dbReference>
<dbReference type="CDD" id="cd15039">
    <property type="entry name" value="7tmB3_Methuselah-like"/>
    <property type="match status" value="1"/>
</dbReference>
<evidence type="ECO:0000256" key="3">
    <source>
        <dbReference type="ARBA" id="ARBA00022989"/>
    </source>
</evidence>
<dbReference type="Gene3D" id="1.20.1070.10">
    <property type="entry name" value="Rhodopsin 7-helix transmembrane proteins"/>
    <property type="match status" value="1"/>
</dbReference>
<protein>
    <submittedName>
        <fullName evidence="9">G-protein coupled receptor Mth2-like</fullName>
    </submittedName>
</protein>
<feature type="signal peptide" evidence="6">
    <location>
        <begin position="1"/>
        <end position="18"/>
    </location>
</feature>
<sequence>MTLFNIYILILFLHSIKCQNISICDDKTLIDINGNIINKMFCQEKPCIISRYQEPCVLVKRNSSNKKTCELMDNICNRKENSRLSRFQNVYKKVNGNIVKSNRTFQESFHIVTFKNKYMYQKICSGDWATCDYVHNIVYFMEDGSILLESPNSGVRYQTIDENKYIILFYAEESEYGLVPNVAIKVLERTEQPDLKGILVAIGMLVSSFFMILVIIVYAVLKELRNLFGLVLMAYLGTFSLAFLTKAIQTLGLLQRTINVTTCLYLEPFVYFGILSSFMWMNVMSFDIWRKFRETHCQRSNRRVLRKFIYYGLYAWLTPAVLVVAEVLIDHMDLSHLPNFKKPSFDTCSFYPISKLIYLLSPIMVILIINMVLFCLTSFNMWTIKKELRRFDRNETTKNKKNRNRFTLFLRLSLVMGTNWIFEILGAIVDLPDWFENLVDAYNVLVGVFIFFVFVFKTNIFRKIFKSGRYMDR</sequence>
<keyword evidence="3 5" id="KW-1133">Transmembrane helix</keyword>
<keyword evidence="2 5" id="KW-0812">Transmembrane</keyword>
<keyword evidence="6" id="KW-0732">Signal</keyword>
<feature type="transmembrane region" description="Helical" evidence="5">
    <location>
        <begin position="308"/>
        <end position="329"/>
    </location>
</feature>
<organism evidence="8 9">
    <name type="scientific">Galleria mellonella</name>
    <name type="common">Greater wax moth</name>
    <dbReference type="NCBI Taxonomy" id="7137"/>
    <lineage>
        <taxon>Eukaryota</taxon>
        <taxon>Metazoa</taxon>
        <taxon>Ecdysozoa</taxon>
        <taxon>Arthropoda</taxon>
        <taxon>Hexapoda</taxon>
        <taxon>Insecta</taxon>
        <taxon>Pterygota</taxon>
        <taxon>Neoptera</taxon>
        <taxon>Endopterygota</taxon>
        <taxon>Lepidoptera</taxon>
        <taxon>Glossata</taxon>
        <taxon>Ditrysia</taxon>
        <taxon>Pyraloidea</taxon>
        <taxon>Pyralidae</taxon>
        <taxon>Galleriinae</taxon>
        <taxon>Galleria</taxon>
    </lineage>
</organism>
<keyword evidence="4 5" id="KW-0472">Membrane</keyword>
<evidence type="ECO:0000256" key="2">
    <source>
        <dbReference type="ARBA" id="ARBA00022692"/>
    </source>
</evidence>
<evidence type="ECO:0000313" key="9">
    <source>
        <dbReference type="RefSeq" id="XP_052753341.1"/>
    </source>
</evidence>
<reference evidence="9" key="1">
    <citation type="submission" date="2025-08" db="UniProtKB">
        <authorList>
            <consortium name="RefSeq"/>
        </authorList>
    </citation>
    <scope>IDENTIFICATION</scope>
    <source>
        <tissue evidence="9">Whole larvae</tissue>
    </source>
</reference>
<feature type="chain" id="PRO_5046686002" evidence="6">
    <location>
        <begin position="19"/>
        <end position="473"/>
    </location>
</feature>
<gene>
    <name evidence="9" type="primary">LOC113513902</name>
</gene>
<feature type="transmembrane region" description="Helical" evidence="5">
    <location>
        <begin position="269"/>
        <end position="288"/>
    </location>
</feature>
<dbReference type="GeneID" id="113513902"/>
<evidence type="ECO:0000256" key="4">
    <source>
        <dbReference type="ARBA" id="ARBA00023136"/>
    </source>
</evidence>